<dbReference type="SUPFAM" id="SSF46785">
    <property type="entry name" value="Winged helix' DNA-binding domain"/>
    <property type="match status" value="1"/>
</dbReference>
<dbReference type="RefSeq" id="WP_138489183.1">
    <property type="nucleotide sequence ID" value="NZ_CP040558.1"/>
</dbReference>
<dbReference type="PRINTS" id="PR00039">
    <property type="entry name" value="HTHLYSR"/>
</dbReference>
<reference evidence="6 7" key="1">
    <citation type="submission" date="2019-05" db="EMBL/GenBank/DDBJ databases">
        <title>Complete genome sequence of Pseudoalteromonas sp. 16-SW-7(T) isolated from the Okhotsk Sea, Russia.</title>
        <authorList>
            <person name="Nguyen T.H."/>
            <person name="Nedashkovskaya O.I."/>
            <person name="Kim S.-G."/>
        </authorList>
    </citation>
    <scope>NUCLEOTIDE SEQUENCE [LARGE SCALE GENOMIC DNA]</scope>
    <source>
        <strain evidence="6 7">16-SW-7</strain>
    </source>
</reference>
<evidence type="ECO:0000256" key="4">
    <source>
        <dbReference type="ARBA" id="ARBA00023163"/>
    </source>
</evidence>
<name>A0A4P9J1A4_9GAMM</name>
<dbReference type="InterPro" id="IPR000847">
    <property type="entry name" value="LysR_HTH_N"/>
</dbReference>
<protein>
    <submittedName>
        <fullName evidence="6">LysR family transcriptional regulator</fullName>
    </submittedName>
</protein>
<proteinExistence type="inferred from homology"/>
<keyword evidence="3" id="KW-0238">DNA-binding</keyword>
<dbReference type="EMBL" id="CP040558">
    <property type="protein sequence ID" value="QCU74389.1"/>
    <property type="molecule type" value="Genomic_DNA"/>
</dbReference>
<evidence type="ECO:0000313" key="6">
    <source>
        <dbReference type="EMBL" id="QCU74389.1"/>
    </source>
</evidence>
<dbReference type="PROSITE" id="PS50931">
    <property type="entry name" value="HTH_LYSR"/>
    <property type="match status" value="1"/>
</dbReference>
<dbReference type="PANTHER" id="PTHR30126:SF22">
    <property type="entry name" value="HTH-TYPE TRANSCRIPTIONAL REGULATOR YHAJ-RELATED"/>
    <property type="match status" value="1"/>
</dbReference>
<dbReference type="FunFam" id="1.10.10.10:FF:000001">
    <property type="entry name" value="LysR family transcriptional regulator"/>
    <property type="match status" value="1"/>
</dbReference>
<dbReference type="GO" id="GO:0000976">
    <property type="term" value="F:transcription cis-regulatory region binding"/>
    <property type="evidence" value="ECO:0007669"/>
    <property type="project" value="TreeGrafter"/>
</dbReference>
<comment type="similarity">
    <text evidence="1">Belongs to the LysR transcriptional regulatory family.</text>
</comment>
<evidence type="ECO:0000256" key="2">
    <source>
        <dbReference type="ARBA" id="ARBA00023015"/>
    </source>
</evidence>
<dbReference type="InterPro" id="IPR036390">
    <property type="entry name" value="WH_DNA-bd_sf"/>
</dbReference>
<dbReference type="AlphaFoldDB" id="A0A4P9J1A4"/>
<organism evidence="6 7">
    <name type="scientific">Pseudoalteromonas distincta</name>
    <dbReference type="NCBI Taxonomy" id="77608"/>
    <lineage>
        <taxon>Bacteria</taxon>
        <taxon>Pseudomonadati</taxon>
        <taxon>Pseudomonadota</taxon>
        <taxon>Gammaproteobacteria</taxon>
        <taxon>Alteromonadales</taxon>
        <taxon>Pseudoalteromonadaceae</taxon>
        <taxon>Pseudoalteromonas</taxon>
    </lineage>
</organism>
<keyword evidence="2" id="KW-0805">Transcription regulation</keyword>
<gene>
    <name evidence="6" type="ORF">FFU37_07870</name>
</gene>
<dbReference type="Proteomes" id="UP000310065">
    <property type="component" value="Chromosome L1"/>
</dbReference>
<evidence type="ECO:0000256" key="1">
    <source>
        <dbReference type="ARBA" id="ARBA00009437"/>
    </source>
</evidence>
<accession>A0A4P9J1A4</accession>
<dbReference type="Gene3D" id="1.10.10.10">
    <property type="entry name" value="Winged helix-like DNA-binding domain superfamily/Winged helix DNA-binding domain"/>
    <property type="match status" value="1"/>
</dbReference>
<dbReference type="GO" id="GO:0003700">
    <property type="term" value="F:DNA-binding transcription factor activity"/>
    <property type="evidence" value="ECO:0007669"/>
    <property type="project" value="InterPro"/>
</dbReference>
<evidence type="ECO:0000313" key="7">
    <source>
        <dbReference type="Proteomes" id="UP000310065"/>
    </source>
</evidence>
<evidence type="ECO:0000256" key="3">
    <source>
        <dbReference type="ARBA" id="ARBA00023125"/>
    </source>
</evidence>
<dbReference type="KEGG" id="pdv:FFU37_07870"/>
<dbReference type="PANTHER" id="PTHR30126">
    <property type="entry name" value="HTH-TYPE TRANSCRIPTIONAL REGULATOR"/>
    <property type="match status" value="1"/>
</dbReference>
<dbReference type="InterPro" id="IPR036388">
    <property type="entry name" value="WH-like_DNA-bd_sf"/>
</dbReference>
<dbReference type="Pfam" id="PF00126">
    <property type="entry name" value="HTH_1"/>
    <property type="match status" value="1"/>
</dbReference>
<evidence type="ECO:0000259" key="5">
    <source>
        <dbReference type="PROSITE" id="PS50931"/>
    </source>
</evidence>
<keyword evidence="4" id="KW-0804">Transcription</keyword>
<dbReference type="Gene3D" id="3.40.190.290">
    <property type="match status" value="1"/>
</dbReference>
<sequence length="295" mass="32902">MKLEQLSMFVTVAQVGSLSEASALLHKTQPAISQGIKQLENTLNFALFSRNGYRLELTSAGRTMFHKAMKLLDDAAQLKQVAHHIAQGNEVSITIAIEASFNLKGILPLLKNMQNQFPETQIIIRQEYITGAIEALLDGGADLCITPTMEFSAQEEKIEKHLLNSGSLINVASPLLLKRNPNLRQATDLLNEYQIIVQDSGTGSKNIEWGVQQGQRRWYVNDFPTKKMLIESAMGWGKLPGYLADEGIANNTLKMLSLSDVQNITPLKYYIIKKRGEVLGPVGEAVWEQFKNYQI</sequence>
<dbReference type="InterPro" id="IPR005119">
    <property type="entry name" value="LysR_subst-bd"/>
</dbReference>
<dbReference type="GeneID" id="88775561"/>
<dbReference type="Pfam" id="PF03466">
    <property type="entry name" value="LysR_substrate"/>
    <property type="match status" value="1"/>
</dbReference>
<dbReference type="SUPFAM" id="SSF53850">
    <property type="entry name" value="Periplasmic binding protein-like II"/>
    <property type="match status" value="1"/>
</dbReference>
<feature type="domain" description="HTH lysR-type" evidence="5">
    <location>
        <begin position="1"/>
        <end position="58"/>
    </location>
</feature>